<feature type="transmembrane region" description="Helical" evidence="1">
    <location>
        <begin position="129"/>
        <end position="150"/>
    </location>
</feature>
<evidence type="ECO:0000256" key="1">
    <source>
        <dbReference type="SAM" id="Phobius"/>
    </source>
</evidence>
<sequence>MSGATFDILADITNLVPIPFKMFCMYVVYRHSPANMESLPLFILNVMMWELLASIFAAMEHSLPYVPYHCYHIDGLINMFTNNEIVYHIIIAFGLAARKSSSLCQVFIFAYRYLTIAFPERTSKINRKWVFAFCACLHVVYISAFFAAYANVIGFYDEYPFGGKPPKKKEIMCSNSNVWLRDTWNIFFTAFTFTSAGVIVGFSLLLVHHFHKMVHLYNEQTLKMHRKFLRYLIIITAIPVTCGLLPHSISALNDVFLPHYALEIVMGTYIMIYIDSTLFFVVCIFAFAPYRQAVARMRCAAFAKSNVISVSSTSRSLCVNR</sequence>
<keyword evidence="3" id="KW-1185">Reference proteome</keyword>
<dbReference type="AlphaFoldDB" id="A0AA39LKV8"/>
<comment type="caution">
    <text evidence="2">The sequence shown here is derived from an EMBL/GenBank/DDBJ whole genome shotgun (WGS) entry which is preliminary data.</text>
</comment>
<dbReference type="Pfam" id="PF10318">
    <property type="entry name" value="7TM_GPCR_Srh"/>
    <property type="match status" value="1"/>
</dbReference>
<evidence type="ECO:0000313" key="3">
    <source>
        <dbReference type="Proteomes" id="UP001175271"/>
    </source>
</evidence>
<dbReference type="Gene3D" id="1.20.1070.10">
    <property type="entry name" value="Rhodopsin 7-helix transmembrane proteins"/>
    <property type="match status" value="1"/>
</dbReference>
<protein>
    <submittedName>
        <fullName evidence="2">Uncharacterized protein</fullName>
    </submittedName>
</protein>
<feature type="transmembrane region" description="Helical" evidence="1">
    <location>
        <begin position="228"/>
        <end position="249"/>
    </location>
</feature>
<accession>A0AA39LKV8</accession>
<feature type="transmembrane region" description="Helical" evidence="1">
    <location>
        <begin position="186"/>
        <end position="207"/>
    </location>
</feature>
<reference evidence="2" key="1">
    <citation type="submission" date="2023-06" db="EMBL/GenBank/DDBJ databases">
        <title>Genomic analysis of the entomopathogenic nematode Steinernema hermaphroditum.</title>
        <authorList>
            <person name="Schwarz E.M."/>
            <person name="Heppert J.K."/>
            <person name="Baniya A."/>
            <person name="Schwartz H.T."/>
            <person name="Tan C.-H."/>
            <person name="Antoshechkin I."/>
            <person name="Sternberg P.W."/>
            <person name="Goodrich-Blair H."/>
            <person name="Dillman A.R."/>
        </authorList>
    </citation>
    <scope>NUCLEOTIDE SEQUENCE</scope>
    <source>
        <strain evidence="2">PS9179</strain>
        <tissue evidence="2">Whole animal</tissue>
    </source>
</reference>
<proteinExistence type="predicted"/>
<evidence type="ECO:0000313" key="2">
    <source>
        <dbReference type="EMBL" id="KAK0400804.1"/>
    </source>
</evidence>
<dbReference type="EMBL" id="JAUCMV010000004">
    <property type="protein sequence ID" value="KAK0400804.1"/>
    <property type="molecule type" value="Genomic_DNA"/>
</dbReference>
<dbReference type="InterPro" id="IPR019422">
    <property type="entry name" value="7TM_GPCR_serpentine_rcpt_Srh"/>
</dbReference>
<name>A0AA39LKV8_9BILA</name>
<dbReference type="Proteomes" id="UP001175271">
    <property type="component" value="Unassembled WGS sequence"/>
</dbReference>
<keyword evidence="1" id="KW-0472">Membrane</keyword>
<feature type="transmembrane region" description="Helical" evidence="1">
    <location>
        <begin position="12"/>
        <end position="29"/>
    </location>
</feature>
<feature type="transmembrane region" description="Helical" evidence="1">
    <location>
        <begin position="85"/>
        <end position="108"/>
    </location>
</feature>
<dbReference type="SUPFAM" id="SSF81321">
    <property type="entry name" value="Family A G protein-coupled receptor-like"/>
    <property type="match status" value="1"/>
</dbReference>
<keyword evidence="1" id="KW-1133">Transmembrane helix</keyword>
<feature type="transmembrane region" description="Helical" evidence="1">
    <location>
        <begin position="269"/>
        <end position="288"/>
    </location>
</feature>
<gene>
    <name evidence="2" type="ORF">QR680_015461</name>
</gene>
<keyword evidence="1" id="KW-0812">Transmembrane</keyword>
<feature type="transmembrane region" description="Helical" evidence="1">
    <location>
        <begin position="41"/>
        <end position="59"/>
    </location>
</feature>
<organism evidence="2 3">
    <name type="scientific">Steinernema hermaphroditum</name>
    <dbReference type="NCBI Taxonomy" id="289476"/>
    <lineage>
        <taxon>Eukaryota</taxon>
        <taxon>Metazoa</taxon>
        <taxon>Ecdysozoa</taxon>
        <taxon>Nematoda</taxon>
        <taxon>Chromadorea</taxon>
        <taxon>Rhabditida</taxon>
        <taxon>Tylenchina</taxon>
        <taxon>Panagrolaimomorpha</taxon>
        <taxon>Strongyloidoidea</taxon>
        <taxon>Steinernematidae</taxon>
        <taxon>Steinernema</taxon>
    </lineage>
</organism>